<dbReference type="PANTHER" id="PTHR33608:SF6">
    <property type="entry name" value="BLL2464 PROTEIN"/>
    <property type="match status" value="1"/>
</dbReference>
<sequence length="297" mass="34126">MDIKDLIIPDFSVDLFPTLKVYSNALGQWESVYRGDGYGLAGIRHHQSGDGIRRIAWKATAKRGELMVRETYSERSLSVLIVVDRSPRMGAYDLEKLLFIKTATGAIINGAQSRNLALGFLDWAKGKEHYRRPQEGHAHAFKVRKSTTNRNFLAVDDNVNLQLTRLKDFKKHLPKGTMLFLFSDFFVLPAEELIIEIAKSFDFHPVIVQHPIWEKDFPEIEGTLSFAEPLTNEIAEAFFTLNQSRSLAKKHRQRYADIVSFFESMEINPITLTTSDEAECERSFAFWSNERSLHRVR</sequence>
<proteinExistence type="predicted"/>
<dbReference type="AlphaFoldDB" id="A0A1G2PQN1"/>
<evidence type="ECO:0000313" key="2">
    <source>
        <dbReference type="EMBL" id="OHA50628.1"/>
    </source>
</evidence>
<feature type="domain" description="DUF58" evidence="1">
    <location>
        <begin position="43"/>
        <end position="236"/>
    </location>
</feature>
<gene>
    <name evidence="2" type="ORF">A3A97_04215</name>
</gene>
<dbReference type="InterPro" id="IPR002881">
    <property type="entry name" value="DUF58"/>
</dbReference>
<name>A0A1G2PQN1_9BACT</name>
<dbReference type="EMBL" id="MHSW01000032">
    <property type="protein sequence ID" value="OHA50628.1"/>
    <property type="molecule type" value="Genomic_DNA"/>
</dbReference>
<protein>
    <recommendedName>
        <fullName evidence="1">DUF58 domain-containing protein</fullName>
    </recommendedName>
</protein>
<dbReference type="Proteomes" id="UP000176951">
    <property type="component" value="Unassembled WGS sequence"/>
</dbReference>
<evidence type="ECO:0000259" key="1">
    <source>
        <dbReference type="Pfam" id="PF01882"/>
    </source>
</evidence>
<evidence type="ECO:0000313" key="3">
    <source>
        <dbReference type="Proteomes" id="UP000176951"/>
    </source>
</evidence>
<dbReference type="PANTHER" id="PTHR33608">
    <property type="entry name" value="BLL2464 PROTEIN"/>
    <property type="match status" value="1"/>
</dbReference>
<dbReference type="Pfam" id="PF01882">
    <property type="entry name" value="DUF58"/>
    <property type="match status" value="1"/>
</dbReference>
<accession>A0A1G2PQN1</accession>
<organism evidence="2 3">
    <name type="scientific">Candidatus Terrybacteria bacterium RIFCSPLOWO2_01_FULL_40_23</name>
    <dbReference type="NCBI Taxonomy" id="1802366"/>
    <lineage>
        <taxon>Bacteria</taxon>
        <taxon>Candidatus Terryibacteriota</taxon>
    </lineage>
</organism>
<reference evidence="2 3" key="1">
    <citation type="journal article" date="2016" name="Nat. Commun.">
        <title>Thousands of microbial genomes shed light on interconnected biogeochemical processes in an aquifer system.</title>
        <authorList>
            <person name="Anantharaman K."/>
            <person name="Brown C.T."/>
            <person name="Hug L.A."/>
            <person name="Sharon I."/>
            <person name="Castelle C.J."/>
            <person name="Probst A.J."/>
            <person name="Thomas B.C."/>
            <person name="Singh A."/>
            <person name="Wilkins M.J."/>
            <person name="Karaoz U."/>
            <person name="Brodie E.L."/>
            <person name="Williams K.H."/>
            <person name="Hubbard S.S."/>
            <person name="Banfield J.F."/>
        </authorList>
    </citation>
    <scope>NUCLEOTIDE SEQUENCE [LARGE SCALE GENOMIC DNA]</scope>
</reference>
<comment type="caution">
    <text evidence="2">The sequence shown here is derived from an EMBL/GenBank/DDBJ whole genome shotgun (WGS) entry which is preliminary data.</text>
</comment>